<comment type="caution">
    <text evidence="2">The sequence shown here is derived from an EMBL/GenBank/DDBJ whole genome shotgun (WGS) entry which is preliminary data.</text>
</comment>
<evidence type="ECO:0008006" key="4">
    <source>
        <dbReference type="Google" id="ProtNLM"/>
    </source>
</evidence>
<dbReference type="EMBL" id="BMYR01000013">
    <property type="protein sequence ID" value="GGW71025.1"/>
    <property type="molecule type" value="Genomic_DNA"/>
</dbReference>
<evidence type="ECO:0000256" key="1">
    <source>
        <dbReference type="SAM" id="SignalP"/>
    </source>
</evidence>
<sequence>MLTLFVLTLTVLWPWLNHANTAAPTTVDLQPLPASLQFRQAIRSPAAQYSQALLSEAYRRLGIETRFVDVPFGRSLVESNKGTLDGEIARVLRVTSQYPNLLAVPYVLFDTQVYLYINSGRCRNCTLAQVPSITYVRGSIIVEELLKKLPASKPVISSGTIESAKALFLSGKVDAVIFAAYRLQDNASFTIDEQHIMSLPDYHLLHRQHQQVVSPLATMLFQLEQEGFSARLRQQYGVAAPRRQLQQGESPFAQY</sequence>
<proteinExistence type="predicted"/>
<keyword evidence="3" id="KW-1185">Reference proteome</keyword>
<gene>
    <name evidence="2" type="ORF">GCM10008111_28920</name>
</gene>
<protein>
    <recommendedName>
        <fullName evidence="4">Solute-binding protein family 3/N-terminal domain-containing protein</fullName>
    </recommendedName>
</protein>
<keyword evidence="1" id="KW-0732">Signal</keyword>
<evidence type="ECO:0000313" key="3">
    <source>
        <dbReference type="Proteomes" id="UP000634667"/>
    </source>
</evidence>
<dbReference type="Proteomes" id="UP000634667">
    <property type="component" value="Unassembled WGS sequence"/>
</dbReference>
<dbReference type="SUPFAM" id="SSF53850">
    <property type="entry name" value="Periplasmic binding protein-like II"/>
    <property type="match status" value="1"/>
</dbReference>
<feature type="chain" id="PRO_5046494875" description="Solute-binding protein family 3/N-terminal domain-containing protein" evidence="1">
    <location>
        <begin position="20"/>
        <end position="255"/>
    </location>
</feature>
<name>A0ABQ2WS69_9ALTE</name>
<organism evidence="2 3">
    <name type="scientific">Alishewanella tabrizica</name>
    <dbReference type="NCBI Taxonomy" id="671278"/>
    <lineage>
        <taxon>Bacteria</taxon>
        <taxon>Pseudomonadati</taxon>
        <taxon>Pseudomonadota</taxon>
        <taxon>Gammaproteobacteria</taxon>
        <taxon>Alteromonadales</taxon>
        <taxon>Alteromonadaceae</taxon>
        <taxon>Alishewanella</taxon>
    </lineage>
</organism>
<evidence type="ECO:0000313" key="2">
    <source>
        <dbReference type="EMBL" id="GGW71025.1"/>
    </source>
</evidence>
<feature type="signal peptide" evidence="1">
    <location>
        <begin position="1"/>
        <end position="19"/>
    </location>
</feature>
<accession>A0ABQ2WS69</accession>
<reference evidence="3" key="1">
    <citation type="journal article" date="2019" name="Int. J. Syst. Evol. Microbiol.">
        <title>The Global Catalogue of Microorganisms (GCM) 10K type strain sequencing project: providing services to taxonomists for standard genome sequencing and annotation.</title>
        <authorList>
            <consortium name="The Broad Institute Genomics Platform"/>
            <consortium name="The Broad Institute Genome Sequencing Center for Infectious Disease"/>
            <person name="Wu L."/>
            <person name="Ma J."/>
        </authorList>
    </citation>
    <scope>NUCLEOTIDE SEQUENCE [LARGE SCALE GENOMIC DNA]</scope>
    <source>
        <strain evidence="3">KCTC 23723</strain>
    </source>
</reference>